<accession>L9WXW3</accession>
<name>L9WXW3_9EURY</name>
<protein>
    <submittedName>
        <fullName evidence="2">Uncharacterized protein</fullName>
    </submittedName>
</protein>
<feature type="compositionally biased region" description="Acidic residues" evidence="1">
    <location>
        <begin position="46"/>
        <end position="78"/>
    </location>
</feature>
<dbReference type="STRING" id="1227499.C493_14273"/>
<reference evidence="2 3" key="1">
    <citation type="journal article" date="2014" name="PLoS Genet.">
        <title>Phylogenetically driven sequencing of extremely halophilic archaea reveals strategies for static and dynamic osmo-response.</title>
        <authorList>
            <person name="Becker E.A."/>
            <person name="Seitzer P.M."/>
            <person name="Tritt A."/>
            <person name="Larsen D."/>
            <person name="Krusor M."/>
            <person name="Yao A.I."/>
            <person name="Wu D."/>
            <person name="Madern D."/>
            <person name="Eisen J.A."/>
            <person name="Darling A.E."/>
            <person name="Facciotti M.T."/>
        </authorList>
    </citation>
    <scope>NUCLEOTIDE SEQUENCE [LARGE SCALE GENOMIC DNA]</scope>
    <source>
        <strain evidence="2 3">JCM 12255</strain>
    </source>
</reference>
<evidence type="ECO:0000313" key="3">
    <source>
        <dbReference type="Proteomes" id="UP000011602"/>
    </source>
</evidence>
<keyword evidence="3" id="KW-1185">Reference proteome</keyword>
<dbReference type="AlphaFoldDB" id="L9WXW3"/>
<evidence type="ECO:0000313" key="2">
    <source>
        <dbReference type="EMBL" id="ELY53203.1"/>
    </source>
</evidence>
<proteinExistence type="predicted"/>
<dbReference type="eggNOG" id="arCOG02920">
    <property type="taxonomic scope" value="Archaea"/>
</dbReference>
<sequence length="172" mass="18835">MCGDSSIVEFRRSIIVGVSVRSNMVNRRTFVGAVCTTAVLAGCLGDDTDDGDDGETDDETGADSEDETDLEERIDEYDPVDRTGESSVHIQVAPDGEPRFDPDPVMVDSMAEIRWTGDADYEIYPIDIPDGCQWSGVEGGADHEWEFPFEGAYELGCRLPDGTEFTGMMFVV</sequence>
<feature type="region of interest" description="Disordered" evidence="1">
    <location>
        <begin position="44"/>
        <end position="85"/>
    </location>
</feature>
<organism evidence="2 3">
    <name type="scientific">Natronolimnohabitans innermongolicus JCM 12255</name>
    <dbReference type="NCBI Taxonomy" id="1227499"/>
    <lineage>
        <taxon>Archaea</taxon>
        <taxon>Methanobacteriati</taxon>
        <taxon>Methanobacteriota</taxon>
        <taxon>Stenosarchaea group</taxon>
        <taxon>Halobacteria</taxon>
        <taxon>Halobacteriales</taxon>
        <taxon>Natrialbaceae</taxon>
        <taxon>Natronolimnohabitans</taxon>
    </lineage>
</organism>
<dbReference type="Proteomes" id="UP000011602">
    <property type="component" value="Unassembled WGS sequence"/>
</dbReference>
<dbReference type="EMBL" id="AOHZ01000068">
    <property type="protein sequence ID" value="ELY53203.1"/>
    <property type="molecule type" value="Genomic_DNA"/>
</dbReference>
<comment type="caution">
    <text evidence="2">The sequence shown here is derived from an EMBL/GenBank/DDBJ whole genome shotgun (WGS) entry which is preliminary data.</text>
</comment>
<gene>
    <name evidence="2" type="ORF">C493_14273</name>
</gene>
<evidence type="ECO:0000256" key="1">
    <source>
        <dbReference type="SAM" id="MobiDB-lite"/>
    </source>
</evidence>